<dbReference type="SUPFAM" id="SSF50978">
    <property type="entry name" value="WD40 repeat-like"/>
    <property type="match status" value="1"/>
</dbReference>
<dbReference type="GO" id="GO:0008380">
    <property type="term" value="P:RNA splicing"/>
    <property type="evidence" value="ECO:0007669"/>
    <property type="project" value="UniProtKB-KW"/>
</dbReference>
<reference evidence="19" key="1">
    <citation type="submission" date="2021-02" db="EMBL/GenBank/DDBJ databases">
        <authorList>
            <person name="Nowell W R."/>
        </authorList>
    </citation>
    <scope>NUCLEOTIDE SEQUENCE</scope>
</reference>
<dbReference type="Pfam" id="PF23726">
    <property type="entry name" value="Beta-prop_RSE1_2nd"/>
    <property type="match status" value="1"/>
</dbReference>
<evidence type="ECO:0000256" key="11">
    <source>
        <dbReference type="ARBA" id="ARBA00023170"/>
    </source>
</evidence>
<comment type="similarity">
    <text evidence="14">Belongs to the RSE1 family.</text>
</comment>
<dbReference type="PRINTS" id="PR01282">
    <property type="entry name" value="COUPTNFACTOR"/>
</dbReference>
<feature type="compositionally biased region" description="Low complexity" evidence="15">
    <location>
        <begin position="264"/>
        <end position="288"/>
    </location>
</feature>
<keyword evidence="8" id="KW-0805">Transcription regulation</keyword>
<keyword evidence="16" id="KW-0812">Transmembrane</keyword>
<dbReference type="SUPFAM" id="SSF57716">
    <property type="entry name" value="Glucocorticoid receptor-like (DNA-binding domain)"/>
    <property type="match status" value="1"/>
</dbReference>
<dbReference type="Pfam" id="PF10433">
    <property type="entry name" value="Beta-prop_RSE1_1st"/>
    <property type="match status" value="1"/>
</dbReference>
<dbReference type="InterPro" id="IPR015943">
    <property type="entry name" value="WD40/YVTN_repeat-like_dom_sf"/>
</dbReference>
<dbReference type="Gene3D" id="1.10.150.910">
    <property type="match status" value="1"/>
</dbReference>
<dbReference type="InterPro" id="IPR001628">
    <property type="entry name" value="Znf_hrmn_rcpt"/>
</dbReference>
<dbReference type="GO" id="GO:0005681">
    <property type="term" value="C:spliceosomal complex"/>
    <property type="evidence" value="ECO:0007669"/>
    <property type="project" value="UniProtKB-KW"/>
</dbReference>
<dbReference type="Gene3D" id="3.30.50.10">
    <property type="entry name" value="Erythroid Transcription Factor GATA-1, subunit A"/>
    <property type="match status" value="1"/>
</dbReference>
<evidence type="ECO:0000256" key="13">
    <source>
        <dbReference type="ARBA" id="ARBA00023242"/>
    </source>
</evidence>
<dbReference type="SMART" id="SM00430">
    <property type="entry name" value="HOLI"/>
    <property type="match status" value="1"/>
</dbReference>
<evidence type="ECO:0000313" key="19">
    <source>
        <dbReference type="EMBL" id="CAF0778559.1"/>
    </source>
</evidence>
<evidence type="ECO:0000256" key="12">
    <source>
        <dbReference type="ARBA" id="ARBA00023187"/>
    </source>
</evidence>
<evidence type="ECO:0000256" key="15">
    <source>
        <dbReference type="SAM" id="MobiDB-lite"/>
    </source>
</evidence>
<keyword evidence="5" id="KW-0747">Spliceosome</keyword>
<dbReference type="GO" id="GO:0043565">
    <property type="term" value="F:sequence-specific DNA binding"/>
    <property type="evidence" value="ECO:0007669"/>
    <property type="project" value="InterPro"/>
</dbReference>
<dbReference type="InterPro" id="IPR013088">
    <property type="entry name" value="Znf_NHR/GATA"/>
</dbReference>
<dbReference type="OrthoDB" id="436637at2759"/>
<dbReference type="InterPro" id="IPR058543">
    <property type="entry name" value="Beta-prop_RSE1/DDB1/CPSF1_2nd"/>
</dbReference>
<dbReference type="PRINTS" id="PR00047">
    <property type="entry name" value="STROIDFINGER"/>
</dbReference>
<protein>
    <submittedName>
        <fullName evidence="19">Uncharacterized protein</fullName>
    </submittedName>
</protein>
<dbReference type="FunFam" id="3.30.50.10:FF:000006">
    <property type="entry name" value="Nuclear receptor subfamily 5 group A member"/>
    <property type="match status" value="1"/>
</dbReference>
<keyword evidence="11" id="KW-0675">Receptor</keyword>
<dbReference type="Pfam" id="PF00104">
    <property type="entry name" value="Hormone_recep"/>
    <property type="match status" value="1"/>
</dbReference>
<dbReference type="InterPro" id="IPR000536">
    <property type="entry name" value="Nucl_hrmn_rcpt_lig-bd"/>
</dbReference>
<evidence type="ECO:0000256" key="3">
    <source>
        <dbReference type="ARBA" id="ARBA00022664"/>
    </source>
</evidence>
<dbReference type="InterPro" id="IPR050358">
    <property type="entry name" value="RSE1/DDB1/CFT1"/>
</dbReference>
<keyword evidence="7" id="KW-0862">Zinc</keyword>
<keyword evidence="9" id="KW-0238">DNA-binding</keyword>
<dbReference type="FunFam" id="1.10.565.10:FF:000011">
    <property type="entry name" value="Nuclear receptor subfamily 5, group A, member 2"/>
    <property type="match status" value="1"/>
</dbReference>
<keyword evidence="16" id="KW-1133">Transmembrane helix</keyword>
<feature type="transmembrane region" description="Helical" evidence="16">
    <location>
        <begin position="20"/>
        <end position="42"/>
    </location>
</feature>
<dbReference type="Pfam" id="PF00105">
    <property type="entry name" value="zf-C4"/>
    <property type="match status" value="1"/>
</dbReference>
<dbReference type="PROSITE" id="PS51843">
    <property type="entry name" value="NR_LBD"/>
    <property type="match status" value="1"/>
</dbReference>
<keyword evidence="13" id="KW-0539">Nucleus</keyword>
<keyword evidence="12" id="KW-0508">mRNA splicing</keyword>
<evidence type="ECO:0000256" key="10">
    <source>
        <dbReference type="ARBA" id="ARBA00023163"/>
    </source>
</evidence>
<keyword evidence="10" id="KW-0804">Transcription</keyword>
<evidence type="ECO:0000313" key="20">
    <source>
        <dbReference type="Proteomes" id="UP000663852"/>
    </source>
</evidence>
<dbReference type="PANTHER" id="PTHR10644">
    <property type="entry name" value="DNA REPAIR/RNA PROCESSING CPSF FAMILY"/>
    <property type="match status" value="1"/>
</dbReference>
<keyword evidence="3" id="KW-0507">mRNA processing</keyword>
<accession>A0A813RBB2</accession>
<dbReference type="InterPro" id="IPR035500">
    <property type="entry name" value="NHR-like_dom_sf"/>
</dbReference>
<dbReference type="GO" id="GO:0008270">
    <property type="term" value="F:zinc ion binding"/>
    <property type="evidence" value="ECO:0007669"/>
    <property type="project" value="UniProtKB-KW"/>
</dbReference>
<dbReference type="GO" id="GO:0006397">
    <property type="term" value="P:mRNA processing"/>
    <property type="evidence" value="ECO:0007669"/>
    <property type="project" value="UniProtKB-KW"/>
</dbReference>
<evidence type="ECO:0000256" key="1">
    <source>
        <dbReference type="ARBA" id="ARBA00004123"/>
    </source>
</evidence>
<evidence type="ECO:0000256" key="6">
    <source>
        <dbReference type="ARBA" id="ARBA00022771"/>
    </source>
</evidence>
<dbReference type="InterPro" id="IPR001723">
    <property type="entry name" value="Nuclear_hrmn_rcpt"/>
</dbReference>
<dbReference type="FunFam" id="1.10.150.910:FF:000002">
    <property type="entry name" value="Splicing factor 3B subunit 3"/>
    <property type="match status" value="1"/>
</dbReference>
<gene>
    <name evidence="19" type="ORF">EDS130_LOCUS3711</name>
</gene>
<dbReference type="Gene3D" id="2.130.10.10">
    <property type="entry name" value="YVTN repeat-like/Quinoprotein amine dehydrogenase"/>
    <property type="match status" value="3"/>
</dbReference>
<dbReference type="InterPro" id="IPR036322">
    <property type="entry name" value="WD40_repeat_dom_sf"/>
</dbReference>
<keyword evidence="4" id="KW-0479">Metal-binding</keyword>
<comment type="similarity">
    <text evidence="2">Belongs to the nuclear hormone receptor family. NR5 subfamily.</text>
</comment>
<feature type="domain" description="Nuclear receptor" evidence="17">
    <location>
        <begin position="142"/>
        <end position="217"/>
    </location>
</feature>
<evidence type="ECO:0000256" key="14">
    <source>
        <dbReference type="ARBA" id="ARBA00038266"/>
    </source>
</evidence>
<comment type="caution">
    <text evidence="19">The sequence shown here is derived from an EMBL/GenBank/DDBJ whole genome shotgun (WGS) entry which is preliminary data.</text>
</comment>
<dbReference type="PRINTS" id="PR00398">
    <property type="entry name" value="STRDHORMONER"/>
</dbReference>
<name>A0A813RBB2_ADIRI</name>
<evidence type="ECO:0000256" key="5">
    <source>
        <dbReference type="ARBA" id="ARBA00022728"/>
    </source>
</evidence>
<feature type="domain" description="NR LBD" evidence="18">
    <location>
        <begin position="239"/>
        <end position="486"/>
    </location>
</feature>
<evidence type="ECO:0000259" key="17">
    <source>
        <dbReference type="PROSITE" id="PS51030"/>
    </source>
</evidence>
<comment type="subcellular location">
    <subcellularLocation>
        <location evidence="1">Nucleus</location>
    </subcellularLocation>
</comment>
<keyword evidence="16" id="KW-0472">Membrane</keyword>
<evidence type="ECO:0000256" key="9">
    <source>
        <dbReference type="ARBA" id="ARBA00023125"/>
    </source>
</evidence>
<keyword evidence="6" id="KW-0863">Zinc-finger</keyword>
<dbReference type="FunFam" id="2.130.10.10:FF:000031">
    <property type="entry name" value="Splicing factor 3b subunit 3"/>
    <property type="match status" value="1"/>
</dbReference>
<dbReference type="Gene3D" id="1.10.565.10">
    <property type="entry name" value="Retinoid X Receptor"/>
    <property type="match status" value="1"/>
</dbReference>
<dbReference type="InterPro" id="IPR018846">
    <property type="entry name" value="Beta-prop_RSE1/DDB1/CPSF1_1st"/>
</dbReference>
<dbReference type="GO" id="GO:0003700">
    <property type="term" value="F:DNA-binding transcription factor activity"/>
    <property type="evidence" value="ECO:0007669"/>
    <property type="project" value="InterPro"/>
</dbReference>
<evidence type="ECO:0000256" key="7">
    <source>
        <dbReference type="ARBA" id="ARBA00022833"/>
    </source>
</evidence>
<proteinExistence type="inferred from homology"/>
<feature type="region of interest" description="Disordered" evidence="15">
    <location>
        <begin position="264"/>
        <end position="289"/>
    </location>
</feature>
<dbReference type="Proteomes" id="UP000663852">
    <property type="component" value="Unassembled WGS sequence"/>
</dbReference>
<dbReference type="Pfam" id="PF03178">
    <property type="entry name" value="CPSF_A"/>
    <property type="match status" value="1"/>
</dbReference>
<dbReference type="PROSITE" id="PS51030">
    <property type="entry name" value="NUCLEAR_REC_DBD_2"/>
    <property type="match status" value="1"/>
</dbReference>
<dbReference type="CDD" id="cd06958">
    <property type="entry name" value="NR_DBD_COUP_TF"/>
    <property type="match status" value="1"/>
</dbReference>
<evidence type="ECO:0000259" key="18">
    <source>
        <dbReference type="PROSITE" id="PS51843"/>
    </source>
</evidence>
<dbReference type="FunFam" id="2.130.10.10:FF:001143">
    <property type="entry name" value="Pre-mRNA-splicing factor rse-1, putative"/>
    <property type="match status" value="1"/>
</dbReference>
<evidence type="ECO:0000256" key="2">
    <source>
        <dbReference type="ARBA" id="ARBA00007536"/>
    </source>
</evidence>
<dbReference type="SMART" id="SM00399">
    <property type="entry name" value="ZnF_C4"/>
    <property type="match status" value="1"/>
</dbReference>
<dbReference type="EMBL" id="CAJNOJ010000009">
    <property type="protein sequence ID" value="CAF0778559.1"/>
    <property type="molecule type" value="Genomic_DNA"/>
</dbReference>
<organism evidence="19 20">
    <name type="scientific">Adineta ricciae</name>
    <name type="common">Rotifer</name>
    <dbReference type="NCBI Taxonomy" id="249248"/>
    <lineage>
        <taxon>Eukaryota</taxon>
        <taxon>Metazoa</taxon>
        <taxon>Spiralia</taxon>
        <taxon>Gnathifera</taxon>
        <taxon>Rotifera</taxon>
        <taxon>Eurotatoria</taxon>
        <taxon>Bdelloidea</taxon>
        <taxon>Adinetida</taxon>
        <taxon>Adinetidae</taxon>
        <taxon>Adineta</taxon>
    </lineage>
</organism>
<dbReference type="PROSITE" id="PS00031">
    <property type="entry name" value="NUCLEAR_REC_DBD_1"/>
    <property type="match status" value="1"/>
</dbReference>
<evidence type="ECO:0000256" key="16">
    <source>
        <dbReference type="SAM" id="Phobius"/>
    </source>
</evidence>
<evidence type="ECO:0000256" key="4">
    <source>
        <dbReference type="ARBA" id="ARBA00022723"/>
    </source>
</evidence>
<dbReference type="InterPro" id="IPR004871">
    <property type="entry name" value="RSE1/DDB1/CPSF1_C"/>
</dbReference>
<evidence type="ECO:0000256" key="8">
    <source>
        <dbReference type="ARBA" id="ARBA00023015"/>
    </source>
</evidence>
<dbReference type="SUPFAM" id="SSF48508">
    <property type="entry name" value="Nuclear receptor ligand-binding domain"/>
    <property type="match status" value="1"/>
</dbReference>
<sequence length="1792" mass="200975">MSCLECSSGHCGNKCMLHTILSFFSLLSFLFVIENFVLTFAFGSPMTLMNHHHHHQQQYIPPSWSTTDNNNTRFLSIDSQQQVQHHCRPTFSNETNDNQYNLSSHIQPKIEPNNVIINGNNDTIIDDQRPDTHSSMMNDKQMVECVVCGDKSSGKHYGQYTCEGCKSFFKRSVRRNLNYTCRGNRKCPIDTHHRNQCQYCRFSRCLKMGMRREAVQRGRVPSVSNTYGHFTFPPDAHNYLNNYISHLVRAESYSFISNRLQSSSSSTPAAGSSSNSNSSTSSENPNPNMITMDNACELAASLLFGAVEWARNIPFFRELTLNDQSLLLQVTWNELFLLNASQCNMPIQATQLLILNGIHNNTIDSDKVQTYLDQTRKFQEQVEKFKLMHLDHAEYSCLKAIILFTPDTLGLSDPGHVDSLQEKSVLALEEYIKSQYPSHMNRFGKLLLRLPSLKLVSSQVIKEIFFVRLVGKTPIESLIRDMLLTNNTFPNGTIPTTASSSSSSSVTNTSAFNLNSTQVSNQYSAFPQGNSSSHQSKQFRSIRSFRIFCLLLAQNMKLYNLTLQRPGGITHVIHGNFSGPKQQEIIVSRGCVLEVLKPDPSTGKIHTLLSYNVFGIIRSLHPIRLSGSNRGKQRDLDASKEFHLYRFLDYIVVGSDSGRILILEYNGQKNVHQETFGKSGCRRIVPGQYLAVDPKGRAVLIGALEKQKLVYILNRDSQARLTISSPLEAHKANTITYCIVGVDVGFENPVFACLEVDYEECDNDPTGQAANEIKQSLTFYELDLGLNHVVRKYSEPLEKFANLLITVPGGNEGPSGVLVCSENYITFKNFGDQPDIRCPIPRRRNEIDDRERTMIIVAAATHKTKNILFFLVQTEQGDIFKITLTHDADMVTEIRLKYFDTVPVAAAMCVLRNGFLFLASEFGNHYLYQITQLGDADDEPEFSSSERLEEEDTFFFVPRKLKNLILVDEMDSLSPITACHIADLANEDTPQLYVTCGRGPHSTLRILRHGLEVTEMAVSELPGNPNAILILIFYLDPYDSYIVVSFSNATLVLSIGETVEEVADSGFLGTTPTLSCSQLGDDGLLQIYREGIRHIRADKRVNEWRAPGKKAITRAAVNQRQVVIGLTGGELVYFEMDTTGQLNEYTERKEMPGDIVCMALGSIPEGEQRSRFLAVGLSDSTVRIISLDPQDCLSRLSMQALPAPAETLCIVDMKTTEGGVVVDSSSGREQQIGPTTTSFLNIGLQNGVLLRSVLDSVTGDMSDTRTRYLGSKPVKLFRILMQGNEAVLAMSSRTWLSYTYQGRFHLTPLSYESLEYASGFASEQCPEGIVAIAGNTLRILTLEKLGAIFNQAIHKLKLTPRRFIIYPEVYRLYLIESDHLAYTEASKQQKREQISKEMIDAADSENRESVQEIANAMLAERIPEETFGAPKAANGMWASQLRVMDTISGETKFLREFEQNESAVCLSLMRFDTRPTDVFLLVGVARDLVLSPRSHSGGMIYCFLVLENGDKLHFIHRTVVDEVPSAICPFMGRALIGVGSSLRIYEIGKKKLLKKCENRNIPNHIATIHAVGNRAFVTDIQESIHILRYKTMENQLVTFADDTCARFTVACCLLDYSTVCVTDKFGNIAILRVPVDANDDIEIDPTGSKGLWDRGLLNGAPNKCDILAHFYVGEMVTSVQRATLIPGGSESLVYTTLSGSIGVLIPFASNEDYDFFQHLEMYMRAEYQTLVGREHLAFRSYYYPVKNVLDGDLCEQYNHLDINKQKSIAEGLDRTANEVAKKLEDIRTRYAF</sequence>